<sequence length="793" mass="91915">MILGLRSKIIPLPDHKLGNIKLGSVTKDAICHRPCRVRCSHSTASSMEEAKERIRETFGKIELSPSSYDTAWVAMVPSRYSMNQPCFPQCLDWILENQREDGSWGLNPSHPLLVKDSLSSTLASLLALRKWRIGDNQVQRGLGFIETHGWAVDNKDQISPLGFEIIFPCMINYAEKLNLDLPLDPNLVNMMLCERELTIERALKNEFEGNMANVEYFAEGLGELCHWKEMMLRQRHNGSLFDSPATTAAALIYHQYDEKCFGYLNSILKLHDNWVPTICPTKIHSNLFLVDALQNLGVDRYFKTEVKRVLDEIYRLWLEKNEEIFSDVAHCAMAFRLLRMNNYEVSSEELEGFVDQEHFFTTSSGKLMNHVAILELHRASQVAIHERKDHILDKISTWTRNFMEQKLLDKHIPDRSKKEMEFAMRKFYGTFDRVETRRYIESYKMDSFKILKAAYRSSGINNIDLLKFSEHDFNLCQTRHKEELQQMKRWFTDCKLEQVGLSQQYLYTSYFIIAAILFEPEYADARLAYAKYAIIITAVDDFFDCFICKEELQNIIELVERWEGYSTVGFRSERVRIFFLALYKMVEEIAAKAETKQGRCVKDHLINLWIDMLKCMLVELDLWKIKSTTPSIEEYLSVACVTIGVPCFVLTSLYLLGPKLSKDVIESSEVSALCNCTAAVARLINDIHSYKREQAESSTNMVSILITQSQGTISEEEAIRQIKEMMESKRRELLGMVLQNKESQLPQVCKDLFWTTINAAYSIHTHGDGYRFPEEFKNHINDVIYKPLNQYSP</sequence>
<reference evidence="2" key="2">
    <citation type="submission" date="2025-08" db="UniProtKB">
        <authorList>
            <consortium name="RefSeq"/>
        </authorList>
    </citation>
    <scope>IDENTIFICATION</scope>
    <source>
        <tissue evidence="2">Leaf</tissue>
    </source>
</reference>
<dbReference type="RefSeq" id="XP_075086556.1">
    <property type="nucleotide sequence ID" value="XM_075230455.1"/>
</dbReference>
<accession>A0AC58SNK5</accession>
<keyword evidence="1" id="KW-1185">Reference proteome</keyword>
<reference evidence="1" key="1">
    <citation type="journal article" date="2014" name="Nat. Commun.">
        <title>The tobacco genome sequence and its comparison with those of tomato and potato.</title>
        <authorList>
            <person name="Sierro N."/>
            <person name="Battey J.N."/>
            <person name="Ouadi S."/>
            <person name="Bakaher N."/>
            <person name="Bovet L."/>
            <person name="Willig A."/>
            <person name="Goepfert S."/>
            <person name="Peitsch M.C."/>
            <person name="Ivanov N.V."/>
        </authorList>
    </citation>
    <scope>NUCLEOTIDE SEQUENCE [LARGE SCALE GENOMIC DNA]</scope>
</reference>
<evidence type="ECO:0000313" key="1">
    <source>
        <dbReference type="Proteomes" id="UP000790787"/>
    </source>
</evidence>
<protein>
    <submittedName>
        <fullName evidence="2">Cis-abienol synthase, chloroplastic isoform X1</fullName>
    </submittedName>
</protein>
<organism evidence="1 2">
    <name type="scientific">Nicotiana tabacum</name>
    <name type="common">Common tobacco</name>
    <dbReference type="NCBI Taxonomy" id="4097"/>
    <lineage>
        <taxon>Eukaryota</taxon>
        <taxon>Viridiplantae</taxon>
        <taxon>Streptophyta</taxon>
        <taxon>Embryophyta</taxon>
        <taxon>Tracheophyta</taxon>
        <taxon>Spermatophyta</taxon>
        <taxon>Magnoliopsida</taxon>
        <taxon>eudicotyledons</taxon>
        <taxon>Gunneridae</taxon>
        <taxon>Pentapetalae</taxon>
        <taxon>asterids</taxon>
        <taxon>lamiids</taxon>
        <taxon>Solanales</taxon>
        <taxon>Solanaceae</taxon>
        <taxon>Nicotianoideae</taxon>
        <taxon>Nicotianeae</taxon>
        <taxon>Nicotiana</taxon>
    </lineage>
</organism>
<evidence type="ECO:0000313" key="2">
    <source>
        <dbReference type="RefSeq" id="XP_075086556.1"/>
    </source>
</evidence>
<name>A0AC58SNK5_TOBAC</name>
<proteinExistence type="predicted"/>
<gene>
    <name evidence="2" type="primary">LOC107816701</name>
    <name evidence="2" type="synonym">abs</name>
    <name evidence="2" type="synonym">NtABS</name>
</gene>
<dbReference type="Proteomes" id="UP000790787">
    <property type="component" value="Chromosome 15"/>
</dbReference>